<organism evidence="2 3">
    <name type="scientific">Streptococcus loxodontisalivarius</name>
    <dbReference type="NCBI Taxonomy" id="1349415"/>
    <lineage>
        <taxon>Bacteria</taxon>
        <taxon>Bacillati</taxon>
        <taxon>Bacillota</taxon>
        <taxon>Bacilli</taxon>
        <taxon>Lactobacillales</taxon>
        <taxon>Streptococcaceae</taxon>
        <taxon>Streptococcus</taxon>
    </lineage>
</organism>
<dbReference type="RefSeq" id="WP_205010623.1">
    <property type="nucleotide sequence ID" value="NZ_JAFBEH010000083.1"/>
</dbReference>
<dbReference type="Pfam" id="PF13508">
    <property type="entry name" value="Acetyltransf_7"/>
    <property type="match status" value="1"/>
</dbReference>
<comment type="caution">
    <text evidence="2">The sequence shown here is derived from an EMBL/GenBank/DDBJ whole genome shotgun (WGS) entry which is preliminary data.</text>
</comment>
<dbReference type="SUPFAM" id="SSF55729">
    <property type="entry name" value="Acyl-CoA N-acyltransferases (Nat)"/>
    <property type="match status" value="1"/>
</dbReference>
<reference evidence="2 3" key="1">
    <citation type="submission" date="2021-01" db="EMBL/GenBank/DDBJ databases">
        <title>Genomic Encyclopedia of Type Strains, Phase IV (KMG-IV): sequencing the most valuable type-strain genomes for metagenomic binning, comparative biology and taxonomic classification.</title>
        <authorList>
            <person name="Goeker M."/>
        </authorList>
    </citation>
    <scope>NUCLEOTIDE SEQUENCE [LARGE SCALE GENOMIC DNA]</scope>
    <source>
        <strain evidence="2 3">DSM 27382</strain>
    </source>
</reference>
<protein>
    <submittedName>
        <fullName evidence="2">GNAT superfamily N-acetyltransferase</fullName>
    </submittedName>
</protein>
<dbReference type="Proteomes" id="UP000697472">
    <property type="component" value="Unassembled WGS sequence"/>
</dbReference>
<evidence type="ECO:0000313" key="2">
    <source>
        <dbReference type="EMBL" id="MBM7643791.1"/>
    </source>
</evidence>
<evidence type="ECO:0000313" key="3">
    <source>
        <dbReference type="Proteomes" id="UP000697472"/>
    </source>
</evidence>
<name>A0ABS2PV83_9STRE</name>
<evidence type="ECO:0000259" key="1">
    <source>
        <dbReference type="PROSITE" id="PS51186"/>
    </source>
</evidence>
<proteinExistence type="predicted"/>
<dbReference type="PROSITE" id="PS51186">
    <property type="entry name" value="GNAT"/>
    <property type="match status" value="1"/>
</dbReference>
<dbReference type="InterPro" id="IPR000182">
    <property type="entry name" value="GNAT_dom"/>
</dbReference>
<feature type="domain" description="N-acetyltransferase" evidence="1">
    <location>
        <begin position="1"/>
        <end position="147"/>
    </location>
</feature>
<keyword evidence="3" id="KW-1185">Reference proteome</keyword>
<dbReference type="EMBL" id="JAFBEH010000083">
    <property type="protein sequence ID" value="MBM7643791.1"/>
    <property type="molecule type" value="Genomic_DNA"/>
</dbReference>
<accession>A0ABS2PV83</accession>
<sequence length="176" mass="20516">MDIRIVTEDFQDMELLDALNREAFPEEERVETRDLIAYSLAAGREFLAFYDGETFIGFAVIMLSDQMIYMSFFAVEQRLRSQGYGSRILTAISQRYPKRSFCLEVERLDEPSENMAERRARRAFYAKNGFEETDYRLEYGDLSFDILSKGTFVKEAYDALLSSIASFEFSIKSIRK</sequence>
<dbReference type="InterPro" id="IPR016181">
    <property type="entry name" value="Acyl_CoA_acyltransferase"/>
</dbReference>
<dbReference type="Gene3D" id="3.40.630.30">
    <property type="match status" value="1"/>
</dbReference>
<gene>
    <name evidence="2" type="ORF">JOC28_002123</name>
</gene>
<dbReference type="CDD" id="cd04301">
    <property type="entry name" value="NAT_SF"/>
    <property type="match status" value="1"/>
</dbReference>